<dbReference type="GO" id="GO:0070475">
    <property type="term" value="P:rRNA base methylation"/>
    <property type="evidence" value="ECO:0007669"/>
    <property type="project" value="InterPro"/>
</dbReference>
<dbReference type="AlphaFoldDB" id="A0AAV1QQD7"/>
<dbReference type="Proteomes" id="UP001314170">
    <property type="component" value="Unassembled WGS sequence"/>
</dbReference>
<dbReference type="Pfam" id="PF10354">
    <property type="entry name" value="BMT5-like"/>
    <property type="match status" value="1"/>
</dbReference>
<dbReference type="GO" id="GO:0070042">
    <property type="term" value="F:rRNA (uridine-N3-)-methyltransferase activity"/>
    <property type="evidence" value="ECO:0007669"/>
    <property type="project" value="InterPro"/>
</dbReference>
<sequence length="171" mass="19669">MKRNMGTAFGTAVKMVATSPDLKAITSLDHSRAAENLKKLEDLGCKILHGVDAKNMSHHPFLLYKFFDRIIFNMWGDRDMSQIHVWLPEECIFMLTKNGETHVTHKIANSYSKWEIEPLAWYAGLYLIEKERSFTLEHRGFNNKRGYGIAVDCSFPIGACPTFFYTKFGRP</sequence>
<dbReference type="GO" id="GO:0005737">
    <property type="term" value="C:cytoplasm"/>
    <property type="evidence" value="ECO:0007669"/>
    <property type="project" value="TreeGrafter"/>
</dbReference>
<organism evidence="2 3">
    <name type="scientific">Dovyalis caffra</name>
    <dbReference type="NCBI Taxonomy" id="77055"/>
    <lineage>
        <taxon>Eukaryota</taxon>
        <taxon>Viridiplantae</taxon>
        <taxon>Streptophyta</taxon>
        <taxon>Embryophyta</taxon>
        <taxon>Tracheophyta</taxon>
        <taxon>Spermatophyta</taxon>
        <taxon>Magnoliopsida</taxon>
        <taxon>eudicotyledons</taxon>
        <taxon>Gunneridae</taxon>
        <taxon>Pentapetalae</taxon>
        <taxon>rosids</taxon>
        <taxon>fabids</taxon>
        <taxon>Malpighiales</taxon>
        <taxon>Salicaceae</taxon>
        <taxon>Flacourtieae</taxon>
        <taxon>Dovyalis</taxon>
    </lineage>
</organism>
<gene>
    <name evidence="2" type="ORF">DCAF_LOCUS1566</name>
</gene>
<protein>
    <recommendedName>
        <fullName evidence="1">25S rRNA (uridine-N(3))-methyltransferase BMT5-like domain-containing protein</fullName>
    </recommendedName>
</protein>
<comment type="caution">
    <text evidence="2">The sequence shown here is derived from an EMBL/GenBank/DDBJ whole genome shotgun (WGS) entry which is preliminary data.</text>
</comment>
<reference evidence="2 3" key="1">
    <citation type="submission" date="2024-01" db="EMBL/GenBank/DDBJ databases">
        <authorList>
            <person name="Waweru B."/>
        </authorList>
    </citation>
    <scope>NUCLEOTIDE SEQUENCE [LARGE SCALE GENOMIC DNA]</scope>
</reference>
<name>A0AAV1QQD7_9ROSI</name>
<feature type="domain" description="25S rRNA (uridine-N(3))-methyltransferase BMT5-like" evidence="1">
    <location>
        <begin position="8"/>
        <end position="144"/>
    </location>
</feature>
<accession>A0AAV1QQD7</accession>
<dbReference type="EMBL" id="CAWUPB010000209">
    <property type="protein sequence ID" value="CAK7323936.1"/>
    <property type="molecule type" value="Genomic_DNA"/>
</dbReference>
<dbReference type="PANTHER" id="PTHR11538">
    <property type="entry name" value="PHENYLALANYL-TRNA SYNTHETASE"/>
    <property type="match status" value="1"/>
</dbReference>
<evidence type="ECO:0000259" key="1">
    <source>
        <dbReference type="Pfam" id="PF10354"/>
    </source>
</evidence>
<proteinExistence type="predicted"/>
<evidence type="ECO:0000313" key="3">
    <source>
        <dbReference type="Proteomes" id="UP001314170"/>
    </source>
</evidence>
<keyword evidence="3" id="KW-1185">Reference proteome</keyword>
<dbReference type="PANTHER" id="PTHR11538:SF89">
    <property type="entry name" value="PROTEIN, PUTATIVE (DUF2431)-RELATED"/>
    <property type="match status" value="1"/>
</dbReference>
<evidence type="ECO:0000313" key="2">
    <source>
        <dbReference type="EMBL" id="CAK7323936.1"/>
    </source>
</evidence>
<dbReference type="InterPro" id="IPR019446">
    <property type="entry name" value="BMT5-like"/>
</dbReference>